<comment type="caution">
    <text evidence="3">The sequence shown here is derived from an EMBL/GenBank/DDBJ whole genome shotgun (WGS) entry which is preliminary data.</text>
</comment>
<evidence type="ECO:0000313" key="4">
    <source>
        <dbReference type="Proteomes" id="UP000031189"/>
    </source>
</evidence>
<evidence type="ECO:0000256" key="1">
    <source>
        <dbReference type="ARBA" id="ARBA00022723"/>
    </source>
</evidence>
<dbReference type="OrthoDB" id="9813965at2"/>
<dbReference type="AlphaFoldDB" id="A0A0B3WQK3"/>
<sequence>MKRKLSIEGMKCSHCVGNLTDVLTEDIEGVEVLEVNLDGKYAIVDMDDSVDIDKVKALIEDLGFNLIGVE</sequence>
<reference evidence="3 4" key="1">
    <citation type="submission" date="2014-12" db="EMBL/GenBank/DDBJ databases">
        <title>Draft genome sequence of Terrisporobacter sp. 08-306576, isolated from the blood culture of a bacteremia patient.</title>
        <authorList>
            <person name="Lund L.C."/>
            <person name="Sydenham T.V."/>
            <person name="Hogh S.V."/>
            <person name="Skov M.N."/>
            <person name="Kemp M."/>
            <person name="Justesen U.S."/>
        </authorList>
    </citation>
    <scope>NUCLEOTIDE SEQUENCE [LARGE SCALE GENOMIC DNA]</scope>
    <source>
        <strain evidence="3 4">08-306576</strain>
    </source>
</reference>
<name>A0A0B3WQK3_9FIRM</name>
<dbReference type="STRING" id="1577792.QX51_12365"/>
<dbReference type="InterPro" id="IPR036163">
    <property type="entry name" value="HMA_dom_sf"/>
</dbReference>
<dbReference type="InterPro" id="IPR006121">
    <property type="entry name" value="HMA_dom"/>
</dbReference>
<accession>A0A0B3WQK3</accession>
<evidence type="ECO:0000259" key="2">
    <source>
        <dbReference type="PROSITE" id="PS50846"/>
    </source>
</evidence>
<dbReference type="RefSeq" id="WP_039680216.1">
    <property type="nucleotide sequence ID" value="NZ_JAWGXO010000012.1"/>
</dbReference>
<dbReference type="GO" id="GO:0046872">
    <property type="term" value="F:metal ion binding"/>
    <property type="evidence" value="ECO:0007669"/>
    <property type="project" value="UniProtKB-KW"/>
</dbReference>
<proteinExistence type="predicted"/>
<dbReference type="Proteomes" id="UP000031189">
    <property type="component" value="Unassembled WGS sequence"/>
</dbReference>
<dbReference type="Gene3D" id="3.30.70.100">
    <property type="match status" value="1"/>
</dbReference>
<organism evidence="3 4">
    <name type="scientific">Terrisporobacter othiniensis</name>
    <dbReference type="NCBI Taxonomy" id="1577792"/>
    <lineage>
        <taxon>Bacteria</taxon>
        <taxon>Bacillati</taxon>
        <taxon>Bacillota</taxon>
        <taxon>Clostridia</taxon>
        <taxon>Peptostreptococcales</taxon>
        <taxon>Peptostreptococcaceae</taxon>
        <taxon>Terrisporobacter</taxon>
    </lineage>
</organism>
<keyword evidence="4" id="KW-1185">Reference proteome</keyword>
<dbReference type="PROSITE" id="PS50846">
    <property type="entry name" value="HMA_2"/>
    <property type="match status" value="1"/>
</dbReference>
<feature type="domain" description="HMA" evidence="2">
    <location>
        <begin position="1"/>
        <end position="67"/>
    </location>
</feature>
<dbReference type="EMBL" id="JWHR01000109">
    <property type="protein sequence ID" value="KHS56765.1"/>
    <property type="molecule type" value="Genomic_DNA"/>
</dbReference>
<dbReference type="CDD" id="cd00371">
    <property type="entry name" value="HMA"/>
    <property type="match status" value="1"/>
</dbReference>
<dbReference type="InterPro" id="IPR017969">
    <property type="entry name" value="Heavy-metal-associated_CS"/>
</dbReference>
<gene>
    <name evidence="3" type="ORF">QX51_12365</name>
</gene>
<dbReference type="Pfam" id="PF00403">
    <property type="entry name" value="HMA"/>
    <property type="match status" value="1"/>
</dbReference>
<dbReference type="PROSITE" id="PS01047">
    <property type="entry name" value="HMA_1"/>
    <property type="match status" value="1"/>
</dbReference>
<protein>
    <submittedName>
        <fullName evidence="3">Heavy metal-associated domain protein</fullName>
    </submittedName>
</protein>
<evidence type="ECO:0000313" key="3">
    <source>
        <dbReference type="EMBL" id="KHS56765.1"/>
    </source>
</evidence>
<keyword evidence="1" id="KW-0479">Metal-binding</keyword>
<dbReference type="SUPFAM" id="SSF55008">
    <property type="entry name" value="HMA, heavy metal-associated domain"/>
    <property type="match status" value="1"/>
</dbReference>